<organism evidence="2 3">
    <name type="scientific">Streptomyces ipomoeae 91-03</name>
    <dbReference type="NCBI Taxonomy" id="698759"/>
    <lineage>
        <taxon>Bacteria</taxon>
        <taxon>Bacillati</taxon>
        <taxon>Actinomycetota</taxon>
        <taxon>Actinomycetes</taxon>
        <taxon>Kitasatosporales</taxon>
        <taxon>Streptomycetaceae</taxon>
        <taxon>Streptomyces</taxon>
    </lineage>
</organism>
<keyword evidence="3" id="KW-1185">Reference proteome</keyword>
<dbReference type="AlphaFoldDB" id="L1KL38"/>
<feature type="region of interest" description="Disordered" evidence="1">
    <location>
        <begin position="31"/>
        <end position="51"/>
    </location>
</feature>
<gene>
    <name evidence="2" type="ORF">STRIP9103_01700</name>
</gene>
<proteinExistence type="predicted"/>
<name>L1KL38_9ACTN</name>
<evidence type="ECO:0000313" key="2">
    <source>
        <dbReference type="EMBL" id="EKX61287.1"/>
    </source>
</evidence>
<sequence length="51" mass="5313">MEEAGAVLAAESARFASSGWMRGTSGNLPVVLSRDPLRPAVTASGHDKAWT</sequence>
<protein>
    <submittedName>
        <fullName evidence="2">Uncharacterized protein</fullName>
    </submittedName>
</protein>
<comment type="caution">
    <text evidence="2">The sequence shown here is derived from an EMBL/GenBank/DDBJ whole genome shotgun (WGS) entry which is preliminary data.</text>
</comment>
<reference evidence="2 3" key="1">
    <citation type="submission" date="2012-11" db="EMBL/GenBank/DDBJ databases">
        <authorList>
            <person name="Huguet-Tapia J.C."/>
            <person name="Durkin A.S."/>
            <person name="Pettis G.S."/>
            <person name="Badger J.H."/>
        </authorList>
    </citation>
    <scope>NUCLEOTIDE SEQUENCE [LARGE SCALE GENOMIC DNA]</scope>
    <source>
        <strain evidence="2 3">91-03</strain>
    </source>
</reference>
<dbReference type="EMBL" id="AEJC01000610">
    <property type="protein sequence ID" value="EKX61287.1"/>
    <property type="molecule type" value="Genomic_DNA"/>
</dbReference>
<accession>L1KL38</accession>
<evidence type="ECO:0000256" key="1">
    <source>
        <dbReference type="SAM" id="MobiDB-lite"/>
    </source>
</evidence>
<dbReference type="Proteomes" id="UP000010411">
    <property type="component" value="Unassembled WGS sequence"/>
</dbReference>
<evidence type="ECO:0000313" key="3">
    <source>
        <dbReference type="Proteomes" id="UP000010411"/>
    </source>
</evidence>